<dbReference type="RefSeq" id="WP_053431644.1">
    <property type="nucleotide sequence ID" value="NZ_CP040441.1"/>
</dbReference>
<dbReference type="AlphaFoldDB" id="A0A0M0KMZ4"/>
<dbReference type="SUPFAM" id="SSF56059">
    <property type="entry name" value="Glutathione synthetase ATP-binding domain-like"/>
    <property type="match status" value="1"/>
</dbReference>
<name>A0A0M0KMZ4_ALKHA</name>
<sequence length="448" mass="51666">MILYPIVVKPSSILLHEVPAISLPRRLCRLWGLESGEKYELLIGMEKHSVTLVIHDEHDDHAFANECLVQQCPYFKPSLKWRIAFLPELNQLWFGPIFAILSDHTRTEGHSLTAFLEEFIAYSNEQGCLTYVIHPSEWSMEKANARTYYNSEWIDTFVPLPHVVYNRIGSRRLEKSALVQGMMASFHSHHIPIWNERFLDKGEIHTLLADAPSVREHVPSSWPTWDEATLLQLLAEGKNAFLKPKDGKEGKGIFKLSFDEERLIVHRHTEQVIHFRTVEHFLRVFFFKNKQNYMLQQGISLMRENESVVDFRLLLIKTANGRWKVVSAVARQSNAGHFLTNIAQGGTFRTVQDVLSSWYDQSHASSQWTKMKQVAKDAAATLETSGQLIELGLDMAIDVNDHIWIIEANTKPSKQHRLLTVGVRPSTKKLLAYFYEWTVKNHLLKETD</sequence>
<dbReference type="GeneID" id="87596773"/>
<evidence type="ECO:0000313" key="1">
    <source>
        <dbReference type="EMBL" id="KOO39773.1"/>
    </source>
</evidence>
<evidence type="ECO:0008006" key="2">
    <source>
        <dbReference type="Google" id="ProtNLM"/>
    </source>
</evidence>
<proteinExistence type="predicted"/>
<accession>A0A0M0KMZ4</accession>
<dbReference type="EMBL" id="LILD01000001">
    <property type="protein sequence ID" value="KOO39773.1"/>
    <property type="molecule type" value="Genomic_DNA"/>
</dbReference>
<reference evidence="1" key="1">
    <citation type="submission" date="2015-08" db="EMBL/GenBank/DDBJ databases">
        <title>Complete DNA Sequence of Pseudomonas syringae pv. actinidiae, the Causal Agent of Kiwifruit Canker Disease.</title>
        <authorList>
            <person name="Rikkerink E.H.A."/>
            <person name="Fineran P.C."/>
        </authorList>
    </citation>
    <scope>NUCLEOTIDE SEQUENCE</scope>
    <source>
        <strain evidence="1">DSM 13666</strain>
    </source>
</reference>
<gene>
    <name evidence="1" type="ORF">AMD02_13635</name>
</gene>
<dbReference type="Pfam" id="PF14398">
    <property type="entry name" value="ATPgrasp_YheCD"/>
    <property type="match status" value="1"/>
</dbReference>
<dbReference type="Gene3D" id="3.30.470.20">
    <property type="entry name" value="ATP-grasp fold, B domain"/>
    <property type="match status" value="1"/>
</dbReference>
<comment type="caution">
    <text evidence="1">The sequence shown here is derived from an EMBL/GenBank/DDBJ whole genome shotgun (WGS) entry which is preliminary data.</text>
</comment>
<dbReference type="PATRIC" id="fig|136160.3.peg.3178"/>
<organism evidence="1">
    <name type="scientific">Halalkalibacterium halodurans</name>
    <name type="common">Bacillus halodurans</name>
    <dbReference type="NCBI Taxonomy" id="86665"/>
    <lineage>
        <taxon>Bacteria</taxon>
        <taxon>Bacillati</taxon>
        <taxon>Bacillota</taxon>
        <taxon>Bacilli</taxon>
        <taxon>Bacillales</taxon>
        <taxon>Bacillaceae</taxon>
        <taxon>Halalkalibacterium (ex Joshi et al. 2022)</taxon>
    </lineage>
</organism>
<protein>
    <recommendedName>
        <fullName evidence="2">YheC/D like ATP-grasp</fullName>
    </recommendedName>
</protein>
<dbReference type="InterPro" id="IPR026838">
    <property type="entry name" value="YheC/D"/>
</dbReference>